<comment type="similarity">
    <text evidence="1">Belongs to the MCM family.</text>
</comment>
<gene>
    <name evidence="4" type="ORF">S01H1_21888</name>
</gene>
<dbReference type="Gene3D" id="3.30.1640.10">
    <property type="entry name" value="mini-chromosome maintenance (MCM) complex, chain A, domain 1"/>
    <property type="match status" value="1"/>
</dbReference>
<protein>
    <recommendedName>
        <fullName evidence="3">MCM OB domain-containing protein</fullName>
    </recommendedName>
</protein>
<dbReference type="GO" id="GO:0003697">
    <property type="term" value="F:single-stranded DNA binding"/>
    <property type="evidence" value="ECO:0007669"/>
    <property type="project" value="TreeGrafter"/>
</dbReference>
<proteinExistence type="inferred from homology"/>
<dbReference type="AlphaFoldDB" id="X0UCV8"/>
<dbReference type="GO" id="GO:0042555">
    <property type="term" value="C:MCM complex"/>
    <property type="evidence" value="ECO:0007669"/>
    <property type="project" value="TreeGrafter"/>
</dbReference>
<dbReference type="GO" id="GO:0017116">
    <property type="term" value="F:single-stranded DNA helicase activity"/>
    <property type="evidence" value="ECO:0007669"/>
    <property type="project" value="TreeGrafter"/>
</dbReference>
<feature type="non-terminal residue" evidence="4">
    <location>
        <position position="1"/>
    </location>
</feature>
<evidence type="ECO:0000259" key="3">
    <source>
        <dbReference type="Pfam" id="PF17207"/>
    </source>
</evidence>
<sequence>QTFQRLVKEYDEGVKRAEEVAAQVESFQKEKELKEKVIENLSETLKDFIDDYIKQPINNHVLINFKKLNKHSIELADKLLDEPDEFLDMCKQILEDKFEQDLNINFTNIPHRIKISQIGSEHINKLISTECLIRMDRDIIPVDVKITFECPACGNRITIPQKPPEPIKSPFKCSCGRQGNFKEVKHIKLDKKELLIEEFLEETQQRFTKLEILKKSLTNFDFRKKLLPGT</sequence>
<evidence type="ECO:0000256" key="1">
    <source>
        <dbReference type="ARBA" id="ARBA00008010"/>
    </source>
</evidence>
<dbReference type="PANTHER" id="PTHR11630:SF66">
    <property type="entry name" value="DNA REPLICATION LICENSING FACTOR MCM4"/>
    <property type="match status" value="1"/>
</dbReference>
<dbReference type="InterPro" id="IPR031327">
    <property type="entry name" value="MCM"/>
</dbReference>
<feature type="domain" description="MCM OB" evidence="3">
    <location>
        <begin position="115"/>
        <end position="183"/>
    </location>
</feature>
<keyword evidence="2" id="KW-0235">DNA replication</keyword>
<evidence type="ECO:0000313" key="4">
    <source>
        <dbReference type="EMBL" id="GAF98217.1"/>
    </source>
</evidence>
<dbReference type="InterPro" id="IPR033762">
    <property type="entry name" value="MCM_OB"/>
</dbReference>
<dbReference type="EMBL" id="BARS01012229">
    <property type="protein sequence ID" value="GAF98217.1"/>
    <property type="molecule type" value="Genomic_DNA"/>
</dbReference>
<accession>X0UCV8</accession>
<comment type="caution">
    <text evidence="4">The sequence shown here is derived from an EMBL/GenBank/DDBJ whole genome shotgun (WGS) entry which is preliminary data.</text>
</comment>
<dbReference type="InterPro" id="IPR012340">
    <property type="entry name" value="NA-bd_OB-fold"/>
</dbReference>
<feature type="non-terminal residue" evidence="4">
    <location>
        <position position="230"/>
    </location>
</feature>
<name>X0UCV8_9ZZZZ</name>
<dbReference type="Pfam" id="PF17207">
    <property type="entry name" value="MCM_OB"/>
    <property type="match status" value="1"/>
</dbReference>
<dbReference type="PANTHER" id="PTHR11630">
    <property type="entry name" value="DNA REPLICATION LICENSING FACTOR MCM FAMILY MEMBER"/>
    <property type="match status" value="1"/>
</dbReference>
<dbReference type="GO" id="GO:0005524">
    <property type="term" value="F:ATP binding"/>
    <property type="evidence" value="ECO:0007669"/>
    <property type="project" value="InterPro"/>
</dbReference>
<organism evidence="4">
    <name type="scientific">marine sediment metagenome</name>
    <dbReference type="NCBI Taxonomy" id="412755"/>
    <lineage>
        <taxon>unclassified sequences</taxon>
        <taxon>metagenomes</taxon>
        <taxon>ecological metagenomes</taxon>
    </lineage>
</organism>
<dbReference type="SUPFAM" id="SSF50249">
    <property type="entry name" value="Nucleic acid-binding proteins"/>
    <property type="match status" value="1"/>
</dbReference>
<evidence type="ECO:0000256" key="2">
    <source>
        <dbReference type="ARBA" id="ARBA00022705"/>
    </source>
</evidence>
<reference evidence="4" key="1">
    <citation type="journal article" date="2014" name="Front. Microbiol.">
        <title>High frequency of phylogenetically diverse reductive dehalogenase-homologous genes in deep subseafloor sedimentary metagenomes.</title>
        <authorList>
            <person name="Kawai M."/>
            <person name="Futagami T."/>
            <person name="Toyoda A."/>
            <person name="Takaki Y."/>
            <person name="Nishi S."/>
            <person name="Hori S."/>
            <person name="Arai W."/>
            <person name="Tsubouchi T."/>
            <person name="Morono Y."/>
            <person name="Uchiyama I."/>
            <person name="Ito T."/>
            <person name="Fujiyama A."/>
            <person name="Inagaki F."/>
            <person name="Takami H."/>
        </authorList>
    </citation>
    <scope>NUCLEOTIDE SEQUENCE</scope>
    <source>
        <strain evidence="4">Expedition CK06-06</strain>
    </source>
</reference>
<dbReference type="GO" id="GO:0006260">
    <property type="term" value="P:DNA replication"/>
    <property type="evidence" value="ECO:0007669"/>
    <property type="project" value="UniProtKB-KW"/>
</dbReference>